<name>A0A1V9YS76_ACHHY</name>
<organism evidence="2 3">
    <name type="scientific">Achlya hypogyna</name>
    <name type="common">Oomycete</name>
    <name type="synonym">Protoachlya hypogyna</name>
    <dbReference type="NCBI Taxonomy" id="1202772"/>
    <lineage>
        <taxon>Eukaryota</taxon>
        <taxon>Sar</taxon>
        <taxon>Stramenopiles</taxon>
        <taxon>Oomycota</taxon>
        <taxon>Saprolegniomycetes</taxon>
        <taxon>Saprolegniales</taxon>
        <taxon>Achlyaceae</taxon>
        <taxon>Achlya</taxon>
    </lineage>
</organism>
<dbReference type="AlphaFoldDB" id="A0A1V9YS76"/>
<reference evidence="2 3" key="1">
    <citation type="journal article" date="2014" name="Genome Biol. Evol.">
        <title>The secreted proteins of Achlya hypogyna and Thraustotheca clavata identify the ancestral oomycete secretome and reveal gene acquisitions by horizontal gene transfer.</title>
        <authorList>
            <person name="Misner I."/>
            <person name="Blouin N."/>
            <person name="Leonard G."/>
            <person name="Richards T.A."/>
            <person name="Lane C.E."/>
        </authorList>
    </citation>
    <scope>NUCLEOTIDE SEQUENCE [LARGE SCALE GENOMIC DNA]</scope>
    <source>
        <strain evidence="2 3">ATCC 48635</strain>
    </source>
</reference>
<dbReference type="EMBL" id="JNBR01001229">
    <property type="protein sequence ID" value="OQR88537.1"/>
    <property type="molecule type" value="Genomic_DNA"/>
</dbReference>
<feature type="domain" description="Reverse transcriptase zinc-binding" evidence="1">
    <location>
        <begin position="127"/>
        <end position="181"/>
    </location>
</feature>
<accession>A0A1V9YS76</accession>
<evidence type="ECO:0000313" key="2">
    <source>
        <dbReference type="EMBL" id="OQR88537.1"/>
    </source>
</evidence>
<sequence>MYDASGQRQVTQKGIEDALYAYYTNLYAAEVSPPDDALKTFLQPLTDRRLPEKLSRRLEAPLVASEFYAAIMNSAKGQALGPNVLPHEVLRMEPTKWALALEIVFNHQLGTSSTLKASIDLRLPANVLPRYGDFVYRVALRAVAVRSRLHFLSPAERTCHFCTDSVESYAHLLVECRYTVAIQR</sequence>
<comment type="caution">
    <text evidence="2">The sequence shown here is derived from an EMBL/GenBank/DDBJ whole genome shotgun (WGS) entry which is preliminary data.</text>
</comment>
<evidence type="ECO:0000313" key="3">
    <source>
        <dbReference type="Proteomes" id="UP000243579"/>
    </source>
</evidence>
<dbReference type="OrthoDB" id="73834at2759"/>
<gene>
    <name evidence="2" type="ORF">ACHHYP_20299</name>
</gene>
<dbReference type="Proteomes" id="UP000243579">
    <property type="component" value="Unassembled WGS sequence"/>
</dbReference>
<evidence type="ECO:0000259" key="1">
    <source>
        <dbReference type="Pfam" id="PF13966"/>
    </source>
</evidence>
<keyword evidence="3" id="KW-1185">Reference proteome</keyword>
<dbReference type="InterPro" id="IPR026960">
    <property type="entry name" value="RVT-Znf"/>
</dbReference>
<protein>
    <recommendedName>
        <fullName evidence="1">Reverse transcriptase zinc-binding domain-containing protein</fullName>
    </recommendedName>
</protein>
<proteinExistence type="predicted"/>
<dbReference type="Pfam" id="PF13966">
    <property type="entry name" value="zf-RVT"/>
    <property type="match status" value="1"/>
</dbReference>